<protein>
    <submittedName>
        <fullName evidence="2">Predicted protein</fullName>
    </submittedName>
</protein>
<evidence type="ECO:0000313" key="3">
    <source>
        <dbReference type="Proteomes" id="UP000001876"/>
    </source>
</evidence>
<dbReference type="KEGG" id="mpp:MICPUCDRAFT_52561"/>
<dbReference type="AlphaFoldDB" id="C1N4H8"/>
<evidence type="ECO:0000256" key="1">
    <source>
        <dbReference type="PROSITE-ProRule" id="PRU00339"/>
    </source>
</evidence>
<name>C1N4H8_MICPC</name>
<accession>C1N4H8</accession>
<sequence length="126" mass="14415">MPASEREAVSFREIEDEALRLNAEAKETEEAGHFDDARALYERALELMSSTSGMTVPYATTLSNMACLLRTQKRYDEALELFTEALDMVENYQYWDSFGGEDSKKEMVDQILQNKLQMEIRSGVIT</sequence>
<dbReference type="EMBL" id="GG663747">
    <property type="protein sequence ID" value="EEH52732.1"/>
    <property type="molecule type" value="Genomic_DNA"/>
</dbReference>
<dbReference type="InterPro" id="IPR011990">
    <property type="entry name" value="TPR-like_helical_dom_sf"/>
</dbReference>
<dbReference type="OrthoDB" id="1658288at2759"/>
<dbReference type="SMART" id="SM00028">
    <property type="entry name" value="TPR"/>
    <property type="match status" value="2"/>
</dbReference>
<dbReference type="SUPFAM" id="SSF48452">
    <property type="entry name" value="TPR-like"/>
    <property type="match status" value="1"/>
</dbReference>
<dbReference type="Pfam" id="PF13424">
    <property type="entry name" value="TPR_12"/>
    <property type="match status" value="1"/>
</dbReference>
<gene>
    <name evidence="2" type="ORF">MICPUCDRAFT_52561</name>
</gene>
<dbReference type="InterPro" id="IPR019734">
    <property type="entry name" value="TPR_rpt"/>
</dbReference>
<dbReference type="RefSeq" id="XP_003062793.1">
    <property type="nucleotide sequence ID" value="XM_003062747.1"/>
</dbReference>
<evidence type="ECO:0000313" key="2">
    <source>
        <dbReference type="EMBL" id="EEH52732.1"/>
    </source>
</evidence>
<keyword evidence="3" id="KW-1185">Reference proteome</keyword>
<dbReference type="GeneID" id="9688441"/>
<reference evidence="2 3" key="1">
    <citation type="journal article" date="2009" name="Science">
        <title>Green evolution and dynamic adaptations revealed by genomes of the marine picoeukaryotes Micromonas.</title>
        <authorList>
            <person name="Worden A.Z."/>
            <person name="Lee J.H."/>
            <person name="Mock T."/>
            <person name="Rouze P."/>
            <person name="Simmons M.P."/>
            <person name="Aerts A.L."/>
            <person name="Allen A.E."/>
            <person name="Cuvelier M.L."/>
            <person name="Derelle E."/>
            <person name="Everett M.V."/>
            <person name="Foulon E."/>
            <person name="Grimwood J."/>
            <person name="Gundlach H."/>
            <person name="Henrissat B."/>
            <person name="Napoli C."/>
            <person name="McDonald S.M."/>
            <person name="Parker M.S."/>
            <person name="Rombauts S."/>
            <person name="Salamov A."/>
            <person name="Von Dassow P."/>
            <person name="Badger J.H."/>
            <person name="Coutinho P.M."/>
            <person name="Demir E."/>
            <person name="Dubchak I."/>
            <person name="Gentemann C."/>
            <person name="Eikrem W."/>
            <person name="Gready J.E."/>
            <person name="John U."/>
            <person name="Lanier W."/>
            <person name="Lindquist E.A."/>
            <person name="Lucas S."/>
            <person name="Mayer K.F."/>
            <person name="Moreau H."/>
            <person name="Not F."/>
            <person name="Otillar R."/>
            <person name="Panaud O."/>
            <person name="Pangilinan J."/>
            <person name="Paulsen I."/>
            <person name="Piegu B."/>
            <person name="Poliakov A."/>
            <person name="Robbens S."/>
            <person name="Schmutz J."/>
            <person name="Toulza E."/>
            <person name="Wyss T."/>
            <person name="Zelensky A."/>
            <person name="Zhou K."/>
            <person name="Armbrust E.V."/>
            <person name="Bhattacharya D."/>
            <person name="Goodenough U.W."/>
            <person name="Van de Peer Y."/>
            <person name="Grigoriev I.V."/>
        </authorList>
    </citation>
    <scope>NUCLEOTIDE SEQUENCE [LARGE SCALE GENOMIC DNA]</scope>
    <source>
        <strain evidence="2 3">CCMP1545</strain>
    </source>
</reference>
<dbReference type="Proteomes" id="UP000001876">
    <property type="component" value="Unassembled WGS sequence"/>
</dbReference>
<feature type="repeat" description="TPR" evidence="1">
    <location>
        <begin position="59"/>
        <end position="92"/>
    </location>
</feature>
<organism evidence="3">
    <name type="scientific">Micromonas pusilla (strain CCMP1545)</name>
    <name type="common">Picoplanktonic green alga</name>
    <dbReference type="NCBI Taxonomy" id="564608"/>
    <lineage>
        <taxon>Eukaryota</taxon>
        <taxon>Viridiplantae</taxon>
        <taxon>Chlorophyta</taxon>
        <taxon>Mamiellophyceae</taxon>
        <taxon>Mamiellales</taxon>
        <taxon>Mamiellaceae</taxon>
        <taxon>Micromonas</taxon>
    </lineage>
</organism>
<keyword evidence="1" id="KW-0802">TPR repeat</keyword>
<dbReference type="Gene3D" id="1.25.40.10">
    <property type="entry name" value="Tetratricopeptide repeat domain"/>
    <property type="match status" value="1"/>
</dbReference>
<dbReference type="PROSITE" id="PS50005">
    <property type="entry name" value="TPR"/>
    <property type="match status" value="1"/>
</dbReference>
<proteinExistence type="predicted"/>